<accession>A0ABT4LJX3</accession>
<keyword evidence="2" id="KW-1185">Reference proteome</keyword>
<sequence length="122" mass="14301">MTRSSSDILVHFVDCLLSVKLLTRKQIDQILADIDGLDGAIEQEFHISAYEFLAMYIADHFQYEEICTLLANNREKLALDLGVQYYFVEMLIGKFARDEERIINLISLAPDQYKPYLEMRYR</sequence>
<comment type="caution">
    <text evidence="1">The sequence shown here is derived from an EMBL/GenBank/DDBJ whole genome shotgun (WGS) entry which is preliminary data.</text>
</comment>
<organism evidence="1 2">
    <name type="scientific">Kiloniella laminariae</name>
    <dbReference type="NCBI Taxonomy" id="454162"/>
    <lineage>
        <taxon>Bacteria</taxon>
        <taxon>Pseudomonadati</taxon>
        <taxon>Pseudomonadota</taxon>
        <taxon>Alphaproteobacteria</taxon>
        <taxon>Rhodospirillales</taxon>
        <taxon>Kiloniellaceae</taxon>
        <taxon>Kiloniella</taxon>
    </lineage>
</organism>
<proteinExistence type="predicted"/>
<name>A0ABT4LJX3_9PROT</name>
<reference evidence="1" key="1">
    <citation type="submission" date="2022-12" db="EMBL/GenBank/DDBJ databases">
        <title>Bacterial isolates from different developmental stages of Nematostella vectensis.</title>
        <authorList>
            <person name="Fraune S."/>
        </authorList>
    </citation>
    <scope>NUCLEOTIDE SEQUENCE</scope>
    <source>
        <strain evidence="1">G21630-S1</strain>
    </source>
</reference>
<dbReference type="EMBL" id="JAPWGY010000002">
    <property type="protein sequence ID" value="MCZ4280651.1"/>
    <property type="molecule type" value="Genomic_DNA"/>
</dbReference>
<gene>
    <name evidence="1" type="ORF">O4H49_07665</name>
</gene>
<evidence type="ECO:0000313" key="1">
    <source>
        <dbReference type="EMBL" id="MCZ4280651.1"/>
    </source>
</evidence>
<dbReference type="Proteomes" id="UP001069802">
    <property type="component" value="Unassembled WGS sequence"/>
</dbReference>
<dbReference type="RefSeq" id="WP_269422834.1">
    <property type="nucleotide sequence ID" value="NZ_JAPWGY010000002.1"/>
</dbReference>
<protein>
    <submittedName>
        <fullName evidence="1">Uncharacterized protein</fullName>
    </submittedName>
</protein>
<evidence type="ECO:0000313" key="2">
    <source>
        <dbReference type="Proteomes" id="UP001069802"/>
    </source>
</evidence>